<keyword evidence="7" id="KW-0804">Transcription</keyword>
<sequence>MKVIVIDDEPIVSVGLRKLVPWEKHGFEWLGAAENGAEALELIEAKRPDLIIVDCRMPIMDGLQLLREINVRAIPLKSVILSSHDEFTYAQQALQLGASDYLLKPPDLERLLEVILRVKKEWENEKALKQQMKENFPVMVERFLHSLVDGTKQKEEIFREKTHYLQLPLRPGPFRVGLLEMEDETGRLDQYSVEDHHLIHFAVANIIKETLEGWGSKALLQEQSRRFILLLNDEDAEQIAALRSLLRQVISNLQTTLKLGATVGLSKRYPSLISDCKAAYDNAKTALRYKYYTGANQLICMDDLEADQGLTNAHTKDHALLSEEELLMSLRVCNETGLEAWLSSFLAFLKSETLSQHETKTISLQQMIAATHVLVEMHPQLQLDELLSAQDMERIFRAGTLDELSDLLRAFMLGLLAKTQSLRKSGKNAVIEKTKGYIQEHYALNLTLETIAAEVYLSPVYLSFLFKQVEAMNITDYITQVRIDRAKGLLHGTHLKTYEIAGLVGYQDDKYFTRIFKKRVGMTPTEYRAQA</sequence>
<feature type="modified residue" description="4-aspartylphosphate" evidence="8">
    <location>
        <position position="54"/>
    </location>
</feature>
<dbReference type="InterPro" id="IPR009057">
    <property type="entry name" value="Homeodomain-like_sf"/>
</dbReference>
<evidence type="ECO:0000256" key="2">
    <source>
        <dbReference type="ARBA" id="ARBA00022490"/>
    </source>
</evidence>
<reference evidence="13" key="1">
    <citation type="journal article" date="2019" name="Int. J. Syst. Evol. Microbiol.">
        <title>The Global Catalogue of Microorganisms (GCM) 10K type strain sequencing project: providing services to taxonomists for standard genome sequencing and annotation.</title>
        <authorList>
            <consortium name="The Broad Institute Genomics Platform"/>
            <consortium name="The Broad Institute Genome Sequencing Center for Infectious Disease"/>
            <person name="Wu L."/>
            <person name="Ma J."/>
        </authorList>
    </citation>
    <scope>NUCLEOTIDE SEQUENCE [LARGE SCALE GENOMIC DNA]</scope>
    <source>
        <strain evidence="13">CGMCC 4.1641</strain>
    </source>
</reference>
<dbReference type="InterPro" id="IPR001789">
    <property type="entry name" value="Sig_transdc_resp-reg_receiver"/>
</dbReference>
<dbReference type="InterPro" id="IPR051552">
    <property type="entry name" value="HptR"/>
</dbReference>
<accession>A0ABV8SIK7</accession>
<name>A0ABV8SIK7_9BACL</name>
<dbReference type="SMART" id="SM00448">
    <property type="entry name" value="REC"/>
    <property type="match status" value="1"/>
</dbReference>
<dbReference type="SUPFAM" id="SSF46689">
    <property type="entry name" value="Homeodomain-like"/>
    <property type="match status" value="2"/>
</dbReference>
<evidence type="ECO:0000256" key="4">
    <source>
        <dbReference type="ARBA" id="ARBA00023012"/>
    </source>
</evidence>
<dbReference type="PROSITE" id="PS01124">
    <property type="entry name" value="HTH_ARAC_FAMILY_2"/>
    <property type="match status" value="1"/>
</dbReference>
<keyword evidence="13" id="KW-1185">Reference proteome</keyword>
<dbReference type="PANTHER" id="PTHR42713:SF3">
    <property type="entry name" value="TRANSCRIPTIONAL REGULATORY PROTEIN HPTR"/>
    <property type="match status" value="1"/>
</dbReference>
<dbReference type="Pfam" id="PF17853">
    <property type="entry name" value="GGDEF_2"/>
    <property type="match status" value="1"/>
</dbReference>
<evidence type="ECO:0000256" key="8">
    <source>
        <dbReference type="PROSITE-ProRule" id="PRU00169"/>
    </source>
</evidence>
<dbReference type="SMART" id="SM00342">
    <property type="entry name" value="HTH_ARAC"/>
    <property type="match status" value="1"/>
</dbReference>
<dbReference type="InterPro" id="IPR000160">
    <property type="entry name" value="GGDEF_dom"/>
</dbReference>
<keyword evidence="6" id="KW-0238">DNA-binding</keyword>
<evidence type="ECO:0000259" key="11">
    <source>
        <dbReference type="PROSITE" id="PS50887"/>
    </source>
</evidence>
<dbReference type="RefSeq" id="WP_204604532.1">
    <property type="nucleotide sequence ID" value="NZ_JBHSED010000071.1"/>
</dbReference>
<dbReference type="PROSITE" id="PS50110">
    <property type="entry name" value="RESPONSE_REGULATORY"/>
    <property type="match status" value="1"/>
</dbReference>
<feature type="domain" description="Response regulatory" evidence="10">
    <location>
        <begin position="2"/>
        <end position="119"/>
    </location>
</feature>
<evidence type="ECO:0000256" key="1">
    <source>
        <dbReference type="ARBA" id="ARBA00004496"/>
    </source>
</evidence>
<feature type="domain" description="GGDEF" evidence="11">
    <location>
        <begin position="172"/>
        <end position="303"/>
    </location>
</feature>
<evidence type="ECO:0000313" key="13">
    <source>
        <dbReference type="Proteomes" id="UP001595755"/>
    </source>
</evidence>
<keyword evidence="2" id="KW-0963">Cytoplasm</keyword>
<comment type="caution">
    <text evidence="12">The sequence shown here is derived from an EMBL/GenBank/DDBJ whole genome shotgun (WGS) entry which is preliminary data.</text>
</comment>
<evidence type="ECO:0000256" key="6">
    <source>
        <dbReference type="ARBA" id="ARBA00023125"/>
    </source>
</evidence>
<proteinExistence type="predicted"/>
<feature type="domain" description="HTH araC/xylS-type" evidence="9">
    <location>
        <begin position="432"/>
        <end position="530"/>
    </location>
</feature>
<dbReference type="InterPro" id="IPR011006">
    <property type="entry name" value="CheY-like_superfamily"/>
</dbReference>
<evidence type="ECO:0000259" key="10">
    <source>
        <dbReference type="PROSITE" id="PS50110"/>
    </source>
</evidence>
<dbReference type="PANTHER" id="PTHR42713">
    <property type="entry name" value="HISTIDINE KINASE-RELATED"/>
    <property type="match status" value="1"/>
</dbReference>
<evidence type="ECO:0000256" key="5">
    <source>
        <dbReference type="ARBA" id="ARBA00023015"/>
    </source>
</evidence>
<comment type="subcellular location">
    <subcellularLocation>
        <location evidence="1">Cytoplasm</location>
    </subcellularLocation>
</comment>
<keyword evidence="3 8" id="KW-0597">Phosphoprotein</keyword>
<dbReference type="InterPro" id="IPR018060">
    <property type="entry name" value="HTH_AraC"/>
</dbReference>
<dbReference type="InterPro" id="IPR041522">
    <property type="entry name" value="CdaR_GGDEF"/>
</dbReference>
<evidence type="ECO:0000313" key="12">
    <source>
        <dbReference type="EMBL" id="MFC4307100.1"/>
    </source>
</evidence>
<dbReference type="PROSITE" id="PS50887">
    <property type="entry name" value="GGDEF"/>
    <property type="match status" value="1"/>
</dbReference>
<dbReference type="Proteomes" id="UP001595755">
    <property type="component" value="Unassembled WGS sequence"/>
</dbReference>
<evidence type="ECO:0000256" key="3">
    <source>
        <dbReference type="ARBA" id="ARBA00022553"/>
    </source>
</evidence>
<gene>
    <name evidence="12" type="ORF">ACFO1S_27115</name>
</gene>
<dbReference type="EMBL" id="JBHSED010000071">
    <property type="protein sequence ID" value="MFC4307100.1"/>
    <property type="molecule type" value="Genomic_DNA"/>
</dbReference>
<organism evidence="12 13">
    <name type="scientific">Cohnella boryungensis</name>
    <dbReference type="NCBI Taxonomy" id="768479"/>
    <lineage>
        <taxon>Bacteria</taxon>
        <taxon>Bacillati</taxon>
        <taxon>Bacillota</taxon>
        <taxon>Bacilli</taxon>
        <taxon>Bacillales</taxon>
        <taxon>Paenibacillaceae</taxon>
        <taxon>Cohnella</taxon>
    </lineage>
</organism>
<dbReference type="CDD" id="cd17536">
    <property type="entry name" value="REC_YesN-like"/>
    <property type="match status" value="1"/>
</dbReference>
<keyword evidence="5" id="KW-0805">Transcription regulation</keyword>
<evidence type="ECO:0000256" key="7">
    <source>
        <dbReference type="ARBA" id="ARBA00023163"/>
    </source>
</evidence>
<dbReference type="InterPro" id="IPR020449">
    <property type="entry name" value="Tscrpt_reg_AraC-type_HTH"/>
</dbReference>
<keyword evidence="4" id="KW-0902">Two-component regulatory system</keyword>
<dbReference type="Gene3D" id="1.10.10.60">
    <property type="entry name" value="Homeodomain-like"/>
    <property type="match status" value="2"/>
</dbReference>
<protein>
    <submittedName>
        <fullName evidence="12">Response regulator</fullName>
    </submittedName>
</protein>
<evidence type="ECO:0000259" key="9">
    <source>
        <dbReference type="PROSITE" id="PS01124"/>
    </source>
</evidence>
<dbReference type="Pfam" id="PF12833">
    <property type="entry name" value="HTH_18"/>
    <property type="match status" value="1"/>
</dbReference>
<dbReference type="PRINTS" id="PR00032">
    <property type="entry name" value="HTHARAC"/>
</dbReference>
<dbReference type="Gene3D" id="3.40.50.2300">
    <property type="match status" value="1"/>
</dbReference>
<dbReference type="Pfam" id="PF00072">
    <property type="entry name" value="Response_reg"/>
    <property type="match status" value="1"/>
</dbReference>
<dbReference type="SUPFAM" id="SSF52172">
    <property type="entry name" value="CheY-like"/>
    <property type="match status" value="1"/>
</dbReference>